<evidence type="ECO:0000313" key="2">
    <source>
        <dbReference type="EMBL" id="KAA6344830.1"/>
    </source>
</evidence>
<feature type="non-terminal residue" evidence="1">
    <location>
        <position position="58"/>
    </location>
</feature>
<sequence>TKPELSSAVVEYEDEAKTSDFSKIGDQLLMIHEPLRELVVVDIQSNIKQFIVKDAWEI</sequence>
<comment type="caution">
    <text evidence="1">The sequence shown here is derived from an EMBL/GenBank/DDBJ whole genome shotgun (WGS) entry which is preliminary data.</text>
</comment>
<feature type="non-terminal residue" evidence="1">
    <location>
        <position position="1"/>
    </location>
</feature>
<evidence type="ECO:0000313" key="1">
    <source>
        <dbReference type="EMBL" id="KAA6342675.1"/>
    </source>
</evidence>
<name>A0A5J4SB46_9EUKA</name>
<dbReference type="AlphaFoldDB" id="A0A5J4SB46"/>
<accession>A0A5J4SB46</accession>
<dbReference type="Proteomes" id="UP000324800">
    <property type="component" value="Unassembled WGS sequence"/>
</dbReference>
<proteinExistence type="predicted"/>
<organism evidence="1 3">
    <name type="scientific">Streblomastix strix</name>
    <dbReference type="NCBI Taxonomy" id="222440"/>
    <lineage>
        <taxon>Eukaryota</taxon>
        <taxon>Metamonada</taxon>
        <taxon>Preaxostyla</taxon>
        <taxon>Oxymonadida</taxon>
        <taxon>Streblomastigidae</taxon>
        <taxon>Streblomastix</taxon>
    </lineage>
</organism>
<dbReference type="EMBL" id="SNRW01040611">
    <property type="protein sequence ID" value="KAA6342675.1"/>
    <property type="molecule type" value="Genomic_DNA"/>
</dbReference>
<reference evidence="1 3" key="1">
    <citation type="submission" date="2019-03" db="EMBL/GenBank/DDBJ databases">
        <title>Single cell metagenomics reveals metabolic interactions within the superorganism composed of flagellate Streblomastix strix and complex community of Bacteroidetes bacteria on its surface.</title>
        <authorList>
            <person name="Treitli S.C."/>
            <person name="Kolisko M."/>
            <person name="Husnik F."/>
            <person name="Keeling P."/>
            <person name="Hampl V."/>
        </authorList>
    </citation>
    <scope>NUCLEOTIDE SEQUENCE [LARGE SCALE GENOMIC DNA]</scope>
    <source>
        <strain evidence="1">ST1C</strain>
    </source>
</reference>
<gene>
    <name evidence="2" type="ORF">EZS28_052211</name>
    <name evidence="1" type="ORF">EZS28_052370</name>
</gene>
<evidence type="ECO:0000313" key="3">
    <source>
        <dbReference type="Proteomes" id="UP000324800"/>
    </source>
</evidence>
<protein>
    <submittedName>
        <fullName evidence="1">Uncharacterized protein</fullName>
    </submittedName>
</protein>
<dbReference type="EMBL" id="SNRW01040322">
    <property type="protein sequence ID" value="KAA6344830.1"/>
    <property type="molecule type" value="Genomic_DNA"/>
</dbReference>